<keyword evidence="1" id="KW-0482">Metalloprotease</keyword>
<dbReference type="Pfam" id="PF02074">
    <property type="entry name" value="Peptidase_M32"/>
    <property type="match status" value="1"/>
</dbReference>
<evidence type="ECO:0000256" key="1">
    <source>
        <dbReference type="PIRNR" id="PIRNR006615"/>
    </source>
</evidence>
<dbReference type="Gene3D" id="1.10.1370.30">
    <property type="match status" value="1"/>
</dbReference>
<dbReference type="GO" id="GO:0004180">
    <property type="term" value="F:carboxypeptidase activity"/>
    <property type="evidence" value="ECO:0007669"/>
    <property type="project" value="UniProtKB-KW"/>
</dbReference>
<dbReference type="PANTHER" id="PTHR34217:SF1">
    <property type="entry name" value="CARBOXYPEPTIDASE 1"/>
    <property type="match status" value="1"/>
</dbReference>
<keyword evidence="1 2" id="KW-0121">Carboxypeptidase</keyword>
<dbReference type="PROSITE" id="PS52034">
    <property type="entry name" value="PEPTIDASE_M32"/>
    <property type="match status" value="1"/>
</dbReference>
<comment type="function">
    <text evidence="1">Broad specificity carboxypetidase that releases amino acids sequentially from the C-terminus, including neutral, aromatic, polar and basic residues.</text>
</comment>
<dbReference type="Proteomes" id="UP001067708">
    <property type="component" value="Unassembled WGS sequence"/>
</dbReference>
<protein>
    <recommendedName>
        <fullName evidence="1">Metal-dependent carboxypeptidase</fullName>
        <ecNumber evidence="1">3.4.17.19</ecNumber>
    </recommendedName>
</protein>
<keyword evidence="1" id="KW-0479">Metal-binding</keyword>
<keyword evidence="1" id="KW-0645">Protease</keyword>
<dbReference type="PANTHER" id="PTHR34217">
    <property type="entry name" value="METAL-DEPENDENT CARBOXYPEPTIDASE"/>
    <property type="match status" value="1"/>
</dbReference>
<evidence type="ECO:0000313" key="3">
    <source>
        <dbReference type="Proteomes" id="UP001067708"/>
    </source>
</evidence>
<evidence type="ECO:0000313" key="2">
    <source>
        <dbReference type="EMBL" id="MCZ0831112.1"/>
    </source>
</evidence>
<gene>
    <name evidence="2" type="ORF">O0535_10010</name>
</gene>
<dbReference type="InterPro" id="IPR001333">
    <property type="entry name" value="Peptidase_M32_Taq"/>
</dbReference>
<organism evidence="2 3">
    <name type="scientific">Brevibacillus halotolerans</name>
    <dbReference type="NCBI Taxonomy" id="1507437"/>
    <lineage>
        <taxon>Bacteria</taxon>
        <taxon>Bacillati</taxon>
        <taxon>Bacillota</taxon>
        <taxon>Bacilli</taxon>
        <taxon>Bacillales</taxon>
        <taxon>Paenibacillaceae</taxon>
        <taxon>Brevibacillus</taxon>
    </lineage>
</organism>
<comment type="catalytic activity">
    <reaction evidence="1">
        <text>Release of a C-terminal amino acid with broad specificity, except for -Pro.</text>
        <dbReference type="EC" id="3.4.17.19"/>
    </reaction>
</comment>
<dbReference type="PRINTS" id="PR00998">
    <property type="entry name" value="CRBOXYPTASET"/>
</dbReference>
<name>A0ABT4HWL0_9BACL</name>
<dbReference type="EC" id="3.4.17.19" evidence="1"/>
<keyword evidence="1" id="KW-0378">Hydrolase</keyword>
<dbReference type="EMBL" id="JAPTNG010000006">
    <property type="protein sequence ID" value="MCZ0831112.1"/>
    <property type="molecule type" value="Genomic_DNA"/>
</dbReference>
<proteinExistence type="inferred from homology"/>
<accession>A0ABT4HWL0</accession>
<dbReference type="CDD" id="cd06460">
    <property type="entry name" value="M32_Taq"/>
    <property type="match status" value="1"/>
</dbReference>
<comment type="caution">
    <text evidence="2">The sequence shown here is derived from an EMBL/GenBank/DDBJ whole genome shotgun (WGS) entry which is preliminary data.</text>
</comment>
<keyword evidence="3" id="KW-1185">Reference proteome</keyword>
<sequence length="506" mass="58716">MSMSTINQLAADFTTFSKKIQAYNNATAVLYWDLRTKAPKKGMDARSEVISTLSTEAFKLSTSDQMEDFLQRLTEEQAYKQLDAVTQKLVEESKKEFDLNKKIPTDRYQEYVLVTSQAENLWEEAREKNDFSLFRPYLEKIVKMKLEFIDYWGAKPDKYDTLLDQYEPGMTVKQLDQIFTLLRDKTVPLVHAINESNRRPNISFMEKHFAKADQAAFNQLVLKKIGFDFQAGRLDTSTHPFCIHFGSTDVRLTTRYDEQDFRYALWSSIHEAGHGMYEQNVNAAYNGLLLSNGTSMGVHESQSRFWENMVGRSLPFWEHFYPAAQQAFPEQFAGVALQDFYRAANLVEPSFIRTESDELTYNLHIMVRYEIEKGLINETIEVGELPQIWNEKMKEYLGIDVPSDDLGVLQDVHWSSGLMGYFPTYSLGNVYAAQFTHAMKKQLPNFDDLLRAGDFAPINQWLRENIHQFGKMKSPQELLQHVTGEKVNASYLVHYLETKYKDLYQL</sequence>
<dbReference type="SUPFAM" id="SSF55486">
    <property type="entry name" value="Metalloproteases ('zincins'), catalytic domain"/>
    <property type="match status" value="1"/>
</dbReference>
<comment type="similarity">
    <text evidence="1">Belongs to the peptidase M32 family.</text>
</comment>
<reference evidence="2" key="1">
    <citation type="submission" date="2022-09" db="EMBL/GenBank/DDBJ databases">
        <title>Genome analysis and characterization of larvicidal activity of Brevibacillus strains.</title>
        <authorList>
            <person name="Patrusheva E.V."/>
            <person name="Izotova A.O."/>
            <person name="Toshchakov S.V."/>
            <person name="Sineoky S.P."/>
        </authorList>
    </citation>
    <scope>NUCLEOTIDE SEQUENCE</scope>
    <source>
        <strain evidence="2">VKPM_B-13244</strain>
    </source>
</reference>
<dbReference type="PIRSF" id="PIRSF006615">
    <property type="entry name" value="Zn_crbxpep_Taq"/>
    <property type="match status" value="1"/>
</dbReference>